<dbReference type="RefSeq" id="XP_047778579.1">
    <property type="nucleotide sequence ID" value="XM_047923884.1"/>
</dbReference>
<name>A0ABQ8KEX5_9APHY</name>
<dbReference type="GeneID" id="72004616"/>
<gene>
    <name evidence="1" type="ORF">C8Q71DRAFT_761724</name>
</gene>
<accession>A0ABQ8KEX5</accession>
<sequence>MFCQDASYDTVVESAVRRSCHPTWLPAEGHGLRDASEWHTYGAVSGSEQCKAPRTCTCAWAWLGLEADWRYIMGMFSRKTSCTCTAYNRVSVRTFHSYREDRDALVPSAHLLWSSSQSPPVMPKQSRTINAPPRLPPYGGPHSTQSLCRLACRTAAGSSNRGYLLVTSLLVIEDISLADGRTSVGAGAKMSLPRSRSTAHVCAR</sequence>
<proteinExistence type="predicted"/>
<dbReference type="EMBL" id="JADCUA010000011">
    <property type="protein sequence ID" value="KAH9836294.1"/>
    <property type="molecule type" value="Genomic_DNA"/>
</dbReference>
<keyword evidence="2" id="KW-1185">Reference proteome</keyword>
<protein>
    <submittedName>
        <fullName evidence="1">Uncharacterized protein</fullName>
    </submittedName>
</protein>
<comment type="caution">
    <text evidence="1">The sequence shown here is derived from an EMBL/GenBank/DDBJ whole genome shotgun (WGS) entry which is preliminary data.</text>
</comment>
<dbReference type="Proteomes" id="UP000814176">
    <property type="component" value="Unassembled WGS sequence"/>
</dbReference>
<evidence type="ECO:0000313" key="1">
    <source>
        <dbReference type="EMBL" id="KAH9836294.1"/>
    </source>
</evidence>
<organism evidence="1 2">
    <name type="scientific">Rhodofomes roseus</name>
    <dbReference type="NCBI Taxonomy" id="34475"/>
    <lineage>
        <taxon>Eukaryota</taxon>
        <taxon>Fungi</taxon>
        <taxon>Dikarya</taxon>
        <taxon>Basidiomycota</taxon>
        <taxon>Agaricomycotina</taxon>
        <taxon>Agaricomycetes</taxon>
        <taxon>Polyporales</taxon>
        <taxon>Rhodofomes</taxon>
    </lineage>
</organism>
<evidence type="ECO:0000313" key="2">
    <source>
        <dbReference type="Proteomes" id="UP000814176"/>
    </source>
</evidence>
<reference evidence="1 2" key="1">
    <citation type="journal article" date="2021" name="Environ. Microbiol.">
        <title>Gene family expansions and transcriptome signatures uncover fungal adaptations to wood decay.</title>
        <authorList>
            <person name="Hage H."/>
            <person name="Miyauchi S."/>
            <person name="Viragh M."/>
            <person name="Drula E."/>
            <person name="Min B."/>
            <person name="Chaduli D."/>
            <person name="Navarro D."/>
            <person name="Favel A."/>
            <person name="Norest M."/>
            <person name="Lesage-Meessen L."/>
            <person name="Balint B."/>
            <person name="Merenyi Z."/>
            <person name="de Eugenio L."/>
            <person name="Morin E."/>
            <person name="Martinez A.T."/>
            <person name="Baldrian P."/>
            <person name="Stursova M."/>
            <person name="Martinez M.J."/>
            <person name="Novotny C."/>
            <person name="Magnuson J.K."/>
            <person name="Spatafora J.W."/>
            <person name="Maurice S."/>
            <person name="Pangilinan J."/>
            <person name="Andreopoulos W."/>
            <person name="LaButti K."/>
            <person name="Hundley H."/>
            <person name="Na H."/>
            <person name="Kuo A."/>
            <person name="Barry K."/>
            <person name="Lipzen A."/>
            <person name="Henrissat B."/>
            <person name="Riley R."/>
            <person name="Ahrendt S."/>
            <person name="Nagy L.G."/>
            <person name="Grigoriev I.V."/>
            <person name="Martin F."/>
            <person name="Rosso M.N."/>
        </authorList>
    </citation>
    <scope>NUCLEOTIDE SEQUENCE [LARGE SCALE GENOMIC DNA]</scope>
    <source>
        <strain evidence="1 2">CIRM-BRFM 1785</strain>
    </source>
</reference>